<dbReference type="Pfam" id="PF14520">
    <property type="entry name" value="HHH_5"/>
    <property type="match status" value="1"/>
</dbReference>
<dbReference type="PANTHER" id="PTHR36928">
    <property type="entry name" value="PHOSPHATASE YCDX-RELATED"/>
    <property type="match status" value="1"/>
</dbReference>
<dbReference type="GO" id="GO:0140078">
    <property type="term" value="F:class I DNA-(apurinic or apyrimidinic site) endonuclease activity"/>
    <property type="evidence" value="ECO:0007669"/>
    <property type="project" value="UniProtKB-EC"/>
</dbReference>
<dbReference type="InterPro" id="IPR050243">
    <property type="entry name" value="PHP_phosphatase"/>
</dbReference>
<organism evidence="25 26">
    <name type="scientific">Kaustia mangrovi</name>
    <dbReference type="NCBI Taxonomy" id="2593653"/>
    <lineage>
        <taxon>Bacteria</taxon>
        <taxon>Pseudomonadati</taxon>
        <taxon>Pseudomonadota</taxon>
        <taxon>Alphaproteobacteria</taxon>
        <taxon>Hyphomicrobiales</taxon>
        <taxon>Parvibaculaceae</taxon>
        <taxon>Kaustia</taxon>
    </lineage>
</organism>
<dbReference type="PANTHER" id="PTHR36928:SF1">
    <property type="entry name" value="PHOSPHATASE YCDX-RELATED"/>
    <property type="match status" value="1"/>
</dbReference>
<evidence type="ECO:0000256" key="7">
    <source>
        <dbReference type="ARBA" id="ARBA00022634"/>
    </source>
</evidence>
<evidence type="ECO:0000256" key="19">
    <source>
        <dbReference type="ARBA" id="ARBA00044678"/>
    </source>
</evidence>
<protein>
    <recommendedName>
        <fullName evidence="5">DNA polymerase beta</fullName>
        <ecNumber evidence="3">2.7.7.7</ecNumber>
        <ecNumber evidence="4">4.2.99.18</ecNumber>
    </recommendedName>
    <alternativeName>
        <fullName evidence="16">5'-deoxyribose-phosphate lyase</fullName>
    </alternativeName>
    <alternativeName>
        <fullName evidence="17">AP lyase</fullName>
    </alternativeName>
</protein>
<dbReference type="Pfam" id="PF14791">
    <property type="entry name" value="DNA_pol_B_thumb"/>
    <property type="match status" value="1"/>
</dbReference>
<dbReference type="SMART" id="SM00278">
    <property type="entry name" value="HhH1"/>
    <property type="match status" value="3"/>
</dbReference>
<evidence type="ECO:0000256" key="3">
    <source>
        <dbReference type="ARBA" id="ARBA00012417"/>
    </source>
</evidence>
<comment type="cofactor">
    <cofactor evidence="1">
        <name>Mg(2+)</name>
        <dbReference type="ChEBI" id="CHEBI:18420"/>
    </cofactor>
</comment>
<dbReference type="InterPro" id="IPR037160">
    <property type="entry name" value="DNA_Pol_thumb_sf"/>
</dbReference>
<evidence type="ECO:0000256" key="13">
    <source>
        <dbReference type="ARBA" id="ARBA00022932"/>
    </source>
</evidence>
<keyword evidence="11" id="KW-0227">DNA damage</keyword>
<reference evidence="25 26" key="1">
    <citation type="submission" date="2020-06" db="EMBL/GenBank/DDBJ databases">
        <title>Genome sequence of 2 isolates from Red Sea Mangroves.</title>
        <authorList>
            <person name="Sefrji F."/>
            <person name="Michoud G."/>
            <person name="Merlino G."/>
            <person name="Daffonchio D."/>
        </authorList>
    </citation>
    <scope>NUCLEOTIDE SEQUENCE [LARGE SCALE GENOMIC DNA]</scope>
    <source>
        <strain evidence="25 26">R1DC25</strain>
    </source>
</reference>
<evidence type="ECO:0000259" key="23">
    <source>
        <dbReference type="SMART" id="SM00481"/>
    </source>
</evidence>
<keyword evidence="9" id="KW-0548">Nucleotidyltransferase</keyword>
<sequence length="572" mass="62879">MAVHNVDIADMFDRMAGLLDIEGANPFRVRAYRQAAGTIRDLPESLAAMVADGDDLSELPAIGDDLAEKICEIVETGRFRELEATEKRIPATLADLTRIPGIGPKRARKLHDALGIASLDDLASAAKAGKVRELEGFGEAVEAQFLEAIEAHRSKKQRFRISIAEDYAKGLEAYLKTARGVARVIVAGSYRRRRETVGDLDILATAADGAAVIDHFTRYDEIEDVVSKGSTRSTVRLKSGLQVDLRVVAEESYGAALQYFTGSKAHTVALRKIARAKGLKINEYGIYRGRKHLGGRKEEDLYGALGLAPVPPELRENRGEIEAARGGHLPELVTLDDIRGDLHAHTTASDGTSSLKEMAEAAKAMGYDYLAITDHSQHATVANGLDEKRLAAQLDEIDRLNDGMEGIRILKSCEVDILTDGTLDLPDSILKRLDLTVCSVHYHFDLASKAQTERILRAMDNRHFNILGHPTGRLVGEREPYPLDLDRIIEAAKERGCFLEVNAHPIRLDLDDVHCRAAKELGVKVSIATDAHSTTGLSVMRFGVDQARRGWLEKADVLNTHPWTKLEKMLAR</sequence>
<dbReference type="SUPFAM" id="SSF158702">
    <property type="entry name" value="Sec63 N-terminal domain-like"/>
    <property type="match status" value="1"/>
</dbReference>
<dbReference type="Gene3D" id="1.10.150.110">
    <property type="entry name" value="DNA polymerase beta, N-terminal domain-like"/>
    <property type="match status" value="1"/>
</dbReference>
<dbReference type="AlphaFoldDB" id="A0A7S8C319"/>
<comment type="catalytic activity">
    <reaction evidence="19">
        <text>a 5'-end 2'-deoxyribose-2'-deoxyribonucleotide-DNA = (2E,4S)-4-hydroxypenten-2-al-5-phosphate + a 5'-end 5'-phospho-2'-deoxyribonucleoside-DNA + H(+)</text>
        <dbReference type="Rhea" id="RHEA:76255"/>
        <dbReference type="Rhea" id="RHEA-COMP:13180"/>
        <dbReference type="Rhea" id="RHEA-COMP:18657"/>
        <dbReference type="ChEBI" id="CHEBI:15378"/>
        <dbReference type="ChEBI" id="CHEBI:136412"/>
        <dbReference type="ChEBI" id="CHEBI:195194"/>
        <dbReference type="ChEBI" id="CHEBI:195195"/>
    </reaction>
</comment>
<dbReference type="PRINTS" id="PR00870">
    <property type="entry name" value="DNAPOLXBETA"/>
</dbReference>
<evidence type="ECO:0000256" key="16">
    <source>
        <dbReference type="ARBA" id="ARBA00035717"/>
    </source>
</evidence>
<evidence type="ECO:0000259" key="24">
    <source>
        <dbReference type="SMART" id="SM00483"/>
    </source>
</evidence>
<dbReference type="InterPro" id="IPR004013">
    <property type="entry name" value="PHP_dom"/>
</dbReference>
<evidence type="ECO:0000256" key="14">
    <source>
        <dbReference type="ARBA" id="ARBA00023053"/>
    </source>
</evidence>
<dbReference type="SUPFAM" id="SSF89550">
    <property type="entry name" value="PHP domain-like"/>
    <property type="match status" value="1"/>
</dbReference>
<dbReference type="InterPro" id="IPR047967">
    <property type="entry name" value="PolX_PHP"/>
</dbReference>
<feature type="domain" description="DNA-directed DNA polymerase X" evidence="24">
    <location>
        <begin position="3"/>
        <end position="316"/>
    </location>
</feature>
<keyword evidence="25" id="KW-0378">Hydrolase</keyword>
<dbReference type="GO" id="GO:0006281">
    <property type="term" value="P:DNA repair"/>
    <property type="evidence" value="ECO:0007669"/>
    <property type="project" value="UniProtKB-KW"/>
</dbReference>
<dbReference type="Proteomes" id="UP000593594">
    <property type="component" value="Chromosome"/>
</dbReference>
<dbReference type="GO" id="GO:0005829">
    <property type="term" value="C:cytosol"/>
    <property type="evidence" value="ECO:0007669"/>
    <property type="project" value="TreeGrafter"/>
</dbReference>
<dbReference type="Pfam" id="PF02811">
    <property type="entry name" value="PHP"/>
    <property type="match status" value="1"/>
</dbReference>
<comment type="catalytic activity">
    <reaction evidence="18">
        <text>2'-deoxyribonucleotide-(2'-deoxyribose 5'-phosphate)-2'-deoxyribonucleotide-DNA = a 3'-end 2'-deoxyribonucleotide-(2,3-dehydro-2,3-deoxyribose 5'-phosphate)-DNA + a 5'-end 5'-phospho-2'-deoxyribonucleoside-DNA + H(+)</text>
        <dbReference type="Rhea" id="RHEA:66592"/>
        <dbReference type="Rhea" id="RHEA-COMP:13180"/>
        <dbReference type="Rhea" id="RHEA-COMP:16897"/>
        <dbReference type="Rhea" id="RHEA-COMP:17067"/>
        <dbReference type="ChEBI" id="CHEBI:15378"/>
        <dbReference type="ChEBI" id="CHEBI:136412"/>
        <dbReference type="ChEBI" id="CHEBI:157695"/>
        <dbReference type="ChEBI" id="CHEBI:167181"/>
        <dbReference type="EC" id="4.2.99.18"/>
    </reaction>
</comment>
<dbReference type="Gene3D" id="3.30.460.10">
    <property type="entry name" value="Beta Polymerase, domain 2"/>
    <property type="match status" value="1"/>
</dbReference>
<dbReference type="NCBIfam" id="NF006375">
    <property type="entry name" value="PRK08609.1"/>
    <property type="match status" value="1"/>
</dbReference>
<evidence type="ECO:0000256" key="15">
    <source>
        <dbReference type="ARBA" id="ARBA00023204"/>
    </source>
</evidence>
<evidence type="ECO:0000256" key="5">
    <source>
        <dbReference type="ARBA" id="ARBA00020020"/>
    </source>
</evidence>
<dbReference type="InterPro" id="IPR002008">
    <property type="entry name" value="DNA_pol_X_beta-like"/>
</dbReference>
<dbReference type="InterPro" id="IPR003141">
    <property type="entry name" value="Pol/His_phosphatase_N"/>
</dbReference>
<keyword evidence="25" id="KW-0269">Exonuclease</keyword>
<dbReference type="InterPro" id="IPR029398">
    <property type="entry name" value="PolB_thumb"/>
</dbReference>
<dbReference type="InterPro" id="IPR003583">
    <property type="entry name" value="Hlx-hairpin-Hlx_DNA-bd_motif"/>
</dbReference>
<dbReference type="InterPro" id="IPR002054">
    <property type="entry name" value="DNA-dir_DNA_pol_X"/>
</dbReference>
<keyword evidence="25" id="KW-0540">Nuclease</keyword>
<dbReference type="EMBL" id="CP058214">
    <property type="protein sequence ID" value="QPC42459.1"/>
    <property type="molecule type" value="Genomic_DNA"/>
</dbReference>
<keyword evidence="15" id="KW-0234">DNA repair</keyword>
<dbReference type="Pfam" id="PF14792">
    <property type="entry name" value="DNA_pol_B_palm"/>
    <property type="match status" value="1"/>
</dbReference>
<dbReference type="KEGG" id="kmn:HW532_06895"/>
<comment type="catalytic activity">
    <reaction evidence="21">
        <text>DNA(n) + a 2'-deoxyribonucleoside 5'-triphosphate = DNA(n+1) + diphosphate</text>
        <dbReference type="Rhea" id="RHEA:22508"/>
        <dbReference type="Rhea" id="RHEA-COMP:17339"/>
        <dbReference type="Rhea" id="RHEA-COMP:17340"/>
        <dbReference type="ChEBI" id="CHEBI:33019"/>
        <dbReference type="ChEBI" id="CHEBI:61560"/>
        <dbReference type="ChEBI" id="CHEBI:173112"/>
        <dbReference type="EC" id="2.7.7.7"/>
    </reaction>
</comment>
<dbReference type="SUPFAM" id="SSF47802">
    <property type="entry name" value="DNA polymerase beta, N-terminal domain-like"/>
    <property type="match status" value="1"/>
</dbReference>
<feature type="domain" description="Helix-hairpin-helix DNA-binding motif class 1" evidence="22">
    <location>
        <begin position="54"/>
        <end position="73"/>
    </location>
</feature>
<dbReference type="CDD" id="cd00141">
    <property type="entry name" value="NT_POLXc"/>
    <property type="match status" value="1"/>
</dbReference>
<dbReference type="GO" id="GO:0008270">
    <property type="term" value="F:zinc ion binding"/>
    <property type="evidence" value="ECO:0007669"/>
    <property type="project" value="TreeGrafter"/>
</dbReference>
<feature type="domain" description="Helix-hairpin-helix DNA-binding motif class 1" evidence="22">
    <location>
        <begin position="129"/>
        <end position="148"/>
    </location>
</feature>
<dbReference type="InterPro" id="IPR022311">
    <property type="entry name" value="PolX-like"/>
</dbReference>
<keyword evidence="12" id="KW-0832">Ubl conjugation</keyword>
<evidence type="ECO:0000256" key="8">
    <source>
        <dbReference type="ARBA" id="ARBA00022679"/>
    </source>
</evidence>
<keyword evidence="10" id="KW-0235">DNA replication</keyword>
<dbReference type="InterPro" id="IPR010996">
    <property type="entry name" value="HHH_MUS81"/>
</dbReference>
<comment type="function">
    <text evidence="20">Repair polymerase that plays a key role in base-excision repair. During this process, the damaged base is excised by specific DNA glycosylases, the DNA backbone is nicked at the abasic site by an apurinic/apyrimidic (AP) endonuclease, and POLB removes 5'-deoxyribose-phosphate from the preincised AP site acting as a 5'-deoxyribose-phosphate lyase (5'-dRP lyase); through its DNA polymerase activity, it adds one nucleotide to the 3' end of the arising single-nucleotide gap. Conducts 'gap-filling' DNA synthesis in a stepwise distributive fashion rather than in a processive fashion as for other DNA polymerases. It is also able to cleave sugar-phosphate bonds 3' to an intact AP site, acting as an AP lyase.</text>
</comment>
<dbReference type="InterPro" id="IPR016195">
    <property type="entry name" value="Pol/histidinol_Pase-like"/>
</dbReference>
<dbReference type="Gene3D" id="3.20.20.140">
    <property type="entry name" value="Metal-dependent hydrolases"/>
    <property type="match status" value="1"/>
</dbReference>
<evidence type="ECO:0000256" key="12">
    <source>
        <dbReference type="ARBA" id="ARBA00022843"/>
    </source>
</evidence>
<keyword evidence="26" id="KW-1185">Reference proteome</keyword>
<dbReference type="GO" id="GO:0004527">
    <property type="term" value="F:exonuclease activity"/>
    <property type="evidence" value="ECO:0007669"/>
    <property type="project" value="UniProtKB-KW"/>
</dbReference>
<evidence type="ECO:0000313" key="25">
    <source>
        <dbReference type="EMBL" id="QPC42459.1"/>
    </source>
</evidence>
<dbReference type="InterPro" id="IPR027421">
    <property type="entry name" value="DNA_pol_lamdba_lyase_dom_sf"/>
</dbReference>
<evidence type="ECO:0000256" key="18">
    <source>
        <dbReference type="ARBA" id="ARBA00044632"/>
    </source>
</evidence>
<evidence type="ECO:0000256" key="2">
    <source>
        <dbReference type="ARBA" id="ARBA00004496"/>
    </source>
</evidence>
<evidence type="ECO:0000256" key="17">
    <source>
        <dbReference type="ARBA" id="ARBA00035726"/>
    </source>
</evidence>
<dbReference type="Gene3D" id="1.10.150.20">
    <property type="entry name" value="5' to 3' exonuclease, C-terminal subdomain"/>
    <property type="match status" value="1"/>
</dbReference>
<accession>A0A7S8C319</accession>
<evidence type="ECO:0000256" key="4">
    <source>
        <dbReference type="ARBA" id="ARBA00012720"/>
    </source>
</evidence>
<name>A0A7S8C319_9HYPH</name>
<dbReference type="Pfam" id="PF14716">
    <property type="entry name" value="HHH_8"/>
    <property type="match status" value="1"/>
</dbReference>
<evidence type="ECO:0000259" key="22">
    <source>
        <dbReference type="SMART" id="SM00278"/>
    </source>
</evidence>
<dbReference type="SUPFAM" id="SSF81301">
    <property type="entry name" value="Nucleotidyltransferase"/>
    <property type="match status" value="1"/>
</dbReference>
<keyword evidence="8" id="KW-0808">Transferase</keyword>
<dbReference type="EC" id="4.2.99.18" evidence="4"/>
<dbReference type="GO" id="GO:0003677">
    <property type="term" value="F:DNA binding"/>
    <property type="evidence" value="ECO:0007669"/>
    <property type="project" value="InterPro"/>
</dbReference>
<keyword evidence="6" id="KW-0488">Methylation</keyword>
<evidence type="ECO:0000256" key="21">
    <source>
        <dbReference type="ARBA" id="ARBA00049244"/>
    </source>
</evidence>
<dbReference type="RefSeq" id="WP_213163691.1">
    <property type="nucleotide sequence ID" value="NZ_CP058214.1"/>
</dbReference>
<keyword evidence="7" id="KW-0237">DNA synthesis</keyword>
<evidence type="ECO:0000256" key="9">
    <source>
        <dbReference type="ARBA" id="ARBA00022695"/>
    </source>
</evidence>
<feature type="domain" description="Helix-hairpin-helix DNA-binding motif class 1" evidence="22">
    <location>
        <begin position="94"/>
        <end position="113"/>
    </location>
</feature>
<evidence type="ECO:0000256" key="6">
    <source>
        <dbReference type="ARBA" id="ARBA00022481"/>
    </source>
</evidence>
<evidence type="ECO:0000256" key="10">
    <source>
        <dbReference type="ARBA" id="ARBA00022705"/>
    </source>
</evidence>
<dbReference type="SMART" id="SM00481">
    <property type="entry name" value="POLIIIAc"/>
    <property type="match status" value="1"/>
</dbReference>
<dbReference type="Gene3D" id="3.30.210.10">
    <property type="entry name" value="DNA polymerase, thumb domain"/>
    <property type="match status" value="1"/>
</dbReference>
<gene>
    <name evidence="25" type="primary">polX</name>
    <name evidence="25" type="ORF">HW532_06895</name>
</gene>
<dbReference type="SMART" id="SM00483">
    <property type="entry name" value="POLXc"/>
    <property type="match status" value="1"/>
</dbReference>
<comment type="subcellular location">
    <subcellularLocation>
        <location evidence="2">Cytoplasm</location>
    </subcellularLocation>
</comment>
<dbReference type="GO" id="GO:0003887">
    <property type="term" value="F:DNA-directed DNA polymerase activity"/>
    <property type="evidence" value="ECO:0007669"/>
    <property type="project" value="UniProtKB-KW"/>
</dbReference>
<dbReference type="EC" id="2.7.7.7" evidence="3"/>
<dbReference type="InterPro" id="IPR028207">
    <property type="entry name" value="DNA_pol_B_palm_palm"/>
</dbReference>
<proteinExistence type="predicted"/>
<keyword evidence="13" id="KW-0239">DNA-directed DNA polymerase</keyword>
<evidence type="ECO:0000313" key="26">
    <source>
        <dbReference type="Proteomes" id="UP000593594"/>
    </source>
</evidence>
<evidence type="ECO:0000256" key="11">
    <source>
        <dbReference type="ARBA" id="ARBA00022763"/>
    </source>
</evidence>
<dbReference type="PIRSF" id="PIRSF005047">
    <property type="entry name" value="UCP005047_YshC"/>
    <property type="match status" value="1"/>
</dbReference>
<dbReference type="InterPro" id="IPR043519">
    <property type="entry name" value="NT_sf"/>
</dbReference>
<evidence type="ECO:0000256" key="1">
    <source>
        <dbReference type="ARBA" id="ARBA00001946"/>
    </source>
</evidence>
<dbReference type="FunFam" id="3.20.20.140:FF:000047">
    <property type="entry name" value="PHP domain-containing protein"/>
    <property type="match status" value="1"/>
</dbReference>
<keyword evidence="14" id="KW-0915">Sodium</keyword>
<dbReference type="GO" id="GO:0042578">
    <property type="term" value="F:phosphoric ester hydrolase activity"/>
    <property type="evidence" value="ECO:0007669"/>
    <property type="project" value="TreeGrafter"/>
</dbReference>
<dbReference type="CDD" id="cd07436">
    <property type="entry name" value="PHP_PolX"/>
    <property type="match status" value="1"/>
</dbReference>
<evidence type="ECO:0000256" key="20">
    <source>
        <dbReference type="ARBA" id="ARBA00045548"/>
    </source>
</evidence>
<feature type="domain" description="Polymerase/histidinol phosphatase N-terminal" evidence="23">
    <location>
        <begin position="340"/>
        <end position="419"/>
    </location>
</feature>